<dbReference type="GO" id="GO:0016301">
    <property type="term" value="F:kinase activity"/>
    <property type="evidence" value="ECO:0007669"/>
    <property type="project" value="UniProtKB-KW"/>
</dbReference>
<dbReference type="InterPro" id="IPR016064">
    <property type="entry name" value="NAD/diacylglycerol_kinase_sf"/>
</dbReference>
<evidence type="ECO:0000259" key="1">
    <source>
        <dbReference type="PROSITE" id="PS50146"/>
    </source>
</evidence>
<dbReference type="RefSeq" id="WP_106758677.1">
    <property type="nucleotide sequence ID" value="NZ_PXWF02000254.1"/>
</dbReference>
<dbReference type="Gene3D" id="2.60.200.40">
    <property type="match status" value="1"/>
</dbReference>
<accession>A0A2U2HHM6</accession>
<dbReference type="Proteomes" id="UP000241421">
    <property type="component" value="Unassembled WGS sequence"/>
</dbReference>
<proteinExistence type="predicted"/>
<dbReference type="InterPro" id="IPR001206">
    <property type="entry name" value="Diacylglycerol_kinase_cat_dom"/>
</dbReference>
<dbReference type="Gene3D" id="3.40.50.10330">
    <property type="entry name" value="Probable inorganic polyphosphate/atp-NAD kinase, domain 1"/>
    <property type="match status" value="1"/>
</dbReference>
<dbReference type="SMART" id="SM00046">
    <property type="entry name" value="DAGKc"/>
    <property type="match status" value="1"/>
</dbReference>
<dbReference type="OrthoDB" id="142078at2"/>
<reference evidence="2 3" key="1">
    <citation type="submission" date="2018-04" db="EMBL/GenBank/DDBJ databases">
        <title>Massilia violaceinigra sp. nov., a novel purple-pigmented bacterium isolated from Tianshan glacier, Xinjiang, China.</title>
        <authorList>
            <person name="Wang H."/>
        </authorList>
    </citation>
    <scope>NUCLEOTIDE SEQUENCE [LARGE SCALE GENOMIC DNA]</scope>
    <source>
        <strain evidence="2 3">B448-2</strain>
    </source>
</reference>
<keyword evidence="2" id="KW-0808">Transferase</keyword>
<gene>
    <name evidence="2" type="ORF">C7C56_017610</name>
</gene>
<organism evidence="2 3">
    <name type="scientific">Massilia glaciei</name>
    <dbReference type="NCBI Taxonomy" id="1524097"/>
    <lineage>
        <taxon>Bacteria</taxon>
        <taxon>Pseudomonadati</taxon>
        <taxon>Pseudomonadota</taxon>
        <taxon>Betaproteobacteria</taxon>
        <taxon>Burkholderiales</taxon>
        <taxon>Oxalobacteraceae</taxon>
        <taxon>Telluria group</taxon>
        <taxon>Massilia</taxon>
    </lineage>
</organism>
<dbReference type="Pfam" id="PF00781">
    <property type="entry name" value="DAGK_cat"/>
    <property type="match status" value="1"/>
</dbReference>
<evidence type="ECO:0000313" key="3">
    <source>
        <dbReference type="Proteomes" id="UP000241421"/>
    </source>
</evidence>
<dbReference type="PROSITE" id="PS50146">
    <property type="entry name" value="DAGK"/>
    <property type="match status" value="1"/>
</dbReference>
<name>A0A2U2HHM6_9BURK</name>
<dbReference type="AlphaFoldDB" id="A0A2U2HHM6"/>
<dbReference type="InterPro" id="IPR017438">
    <property type="entry name" value="ATP-NAD_kinase_N"/>
</dbReference>
<dbReference type="EMBL" id="PXWF02000254">
    <property type="protein sequence ID" value="PWF45426.1"/>
    <property type="molecule type" value="Genomic_DNA"/>
</dbReference>
<comment type="caution">
    <text evidence="2">The sequence shown here is derived from an EMBL/GenBank/DDBJ whole genome shotgun (WGS) entry which is preliminary data.</text>
</comment>
<keyword evidence="3" id="KW-1185">Reference proteome</keyword>
<evidence type="ECO:0000313" key="2">
    <source>
        <dbReference type="EMBL" id="PWF45426.1"/>
    </source>
</evidence>
<keyword evidence="2" id="KW-0418">Kinase</keyword>
<feature type="domain" description="DAGKc" evidence="1">
    <location>
        <begin position="7"/>
        <end position="140"/>
    </location>
</feature>
<sequence length="325" mass="34635">MPSPLSGDQPPLFILLNAGSGHEETESRRAAIVDALKRAGRHFQLAVLDEPSRLDATAERMAAEAQGAGGVLVAAGGDGTINAIAQKAVAAGCMFGVLPQGTFNYFARAHGIPEGLGEAVEALLAGAVHRVQVGMVNRRIFLVNASLGLHPAMLEERERDTGQFGRSRLVALLSMLKTVLRSTRYLRISLEVDGRENVIRTPTLFIGNNALQIARLGLPLTGAIEDGRLAAVAPPPVGRLGMLWLMLRGALGQLRRADELRAFSFRELTVRQRGLARRGRIKVAIDGEVDMLATPLHFSVLPRHLLLLKPAPGPAPAQPAPPASG</sequence>
<dbReference type="SUPFAM" id="SSF111331">
    <property type="entry name" value="NAD kinase/diacylglycerol kinase-like"/>
    <property type="match status" value="1"/>
</dbReference>
<protein>
    <submittedName>
        <fullName evidence="2">Diacylglycerol kinase</fullName>
    </submittedName>
</protein>